<evidence type="ECO:0000313" key="3">
    <source>
        <dbReference type="EMBL" id="OAT79358.1"/>
    </source>
</evidence>
<organism evidence="3 4">
    <name type="scientific">Desulfotomaculum copahuensis</name>
    <dbReference type="NCBI Taxonomy" id="1838280"/>
    <lineage>
        <taxon>Bacteria</taxon>
        <taxon>Bacillati</taxon>
        <taxon>Bacillota</taxon>
        <taxon>Clostridia</taxon>
        <taxon>Eubacteriales</taxon>
        <taxon>Desulfotomaculaceae</taxon>
        <taxon>Desulfotomaculum</taxon>
    </lineage>
</organism>
<evidence type="ECO:0000259" key="2">
    <source>
        <dbReference type="Pfam" id="PF01266"/>
    </source>
</evidence>
<dbReference type="Proteomes" id="UP000078532">
    <property type="component" value="Unassembled WGS sequence"/>
</dbReference>
<dbReference type="GO" id="GO:0005737">
    <property type="term" value="C:cytoplasm"/>
    <property type="evidence" value="ECO:0007669"/>
    <property type="project" value="TreeGrafter"/>
</dbReference>
<dbReference type="SUPFAM" id="SSF54373">
    <property type="entry name" value="FAD-linked reductases, C-terminal domain"/>
    <property type="match status" value="1"/>
</dbReference>
<reference evidence="3 4" key="1">
    <citation type="submission" date="2016-04" db="EMBL/GenBank/DDBJ databases">
        <authorList>
            <person name="Evans L.H."/>
            <person name="Alamgir A."/>
            <person name="Owens N."/>
            <person name="Weber N.D."/>
            <person name="Virtaneva K."/>
            <person name="Barbian K."/>
            <person name="Babar A."/>
            <person name="Rosenke K."/>
        </authorList>
    </citation>
    <scope>NUCLEOTIDE SEQUENCE [LARGE SCALE GENOMIC DNA]</scope>
    <source>
        <strain evidence="3 4">LMa1</strain>
    </source>
</reference>
<accession>A0A1B7LAK0</accession>
<evidence type="ECO:0000256" key="1">
    <source>
        <dbReference type="ARBA" id="ARBA00023002"/>
    </source>
</evidence>
<dbReference type="STRING" id="1838280.A6M21_16045"/>
<dbReference type="InterPro" id="IPR036188">
    <property type="entry name" value="FAD/NAD-bd_sf"/>
</dbReference>
<name>A0A1B7LAK0_9FIRM</name>
<keyword evidence="4" id="KW-1185">Reference proteome</keyword>
<keyword evidence="1" id="KW-0560">Oxidoreductase</keyword>
<feature type="domain" description="FAD dependent oxidoreductase" evidence="2">
    <location>
        <begin position="5"/>
        <end position="349"/>
    </location>
</feature>
<dbReference type="Gene3D" id="3.50.50.60">
    <property type="entry name" value="FAD/NAD(P)-binding domain"/>
    <property type="match status" value="1"/>
</dbReference>
<gene>
    <name evidence="3" type="ORF">A6M21_16045</name>
</gene>
<dbReference type="PANTHER" id="PTHR13847">
    <property type="entry name" value="SARCOSINE DEHYDROGENASE-RELATED"/>
    <property type="match status" value="1"/>
</dbReference>
<dbReference type="GO" id="GO:0016491">
    <property type="term" value="F:oxidoreductase activity"/>
    <property type="evidence" value="ECO:0007669"/>
    <property type="project" value="UniProtKB-KW"/>
</dbReference>
<dbReference type="PANTHER" id="PTHR13847:SF287">
    <property type="entry name" value="FAD-DEPENDENT OXIDOREDUCTASE DOMAIN-CONTAINING PROTEIN 1"/>
    <property type="match status" value="1"/>
</dbReference>
<evidence type="ECO:0000313" key="4">
    <source>
        <dbReference type="Proteomes" id="UP000078532"/>
    </source>
</evidence>
<dbReference type="RefSeq" id="WP_066671761.1">
    <property type="nucleotide sequence ID" value="NZ_LYVF01000198.1"/>
</dbReference>
<comment type="caution">
    <text evidence="3">The sequence shown here is derived from an EMBL/GenBank/DDBJ whole genome shotgun (WGS) entry which is preliminary data.</text>
</comment>
<dbReference type="AlphaFoldDB" id="A0A1B7LAK0"/>
<dbReference type="PRINTS" id="PR00420">
    <property type="entry name" value="RNGMNOXGNASE"/>
</dbReference>
<dbReference type="EMBL" id="LYVF01000198">
    <property type="protein sequence ID" value="OAT79358.1"/>
    <property type="molecule type" value="Genomic_DNA"/>
</dbReference>
<proteinExistence type="predicted"/>
<dbReference type="SUPFAM" id="SSF51905">
    <property type="entry name" value="FAD/NAD(P)-binding domain"/>
    <property type="match status" value="1"/>
</dbReference>
<dbReference type="InterPro" id="IPR006076">
    <property type="entry name" value="FAD-dep_OxRdtase"/>
</dbReference>
<dbReference type="OrthoDB" id="9794226at2"/>
<protein>
    <submittedName>
        <fullName evidence="3">FAD-dependent oxidoreductase</fullName>
    </submittedName>
</protein>
<dbReference type="Gene3D" id="3.30.9.10">
    <property type="entry name" value="D-Amino Acid Oxidase, subunit A, domain 2"/>
    <property type="match status" value="1"/>
</dbReference>
<dbReference type="Pfam" id="PF01266">
    <property type="entry name" value="DAO"/>
    <property type="match status" value="1"/>
</dbReference>
<sequence length="380" mass="41154">MLNFDVLIIGGGVTGCSIAYHLAKSGCTRVALLEKGYLTSGATGRCGAGFRQQWGTRTNCLLAKHAVAKLEQLAEELDYPGGVEIKQEGYLILAYTPKMEAQFKKNLALQKSLGIGARWVTPREAREIVPFLNTGGLLGATFYEKDGHANPFKVTDAYARAARRLGVEIHTYTPVQDIRLDGGIKTVVTPAGDFRAPVLVDAAGGHAAGIGRLVGLDLPVQAERHQILVTEPVEPALGPMVMCFYHNIYCQQSPHGSFIMGLGDPNEPRGYNTGSSWQFLMQMAEKAVRLLPVLKNARVVRQWAGVYDMSPDRQPVLGEVPELPGFYVAAGFSGHGFMIAPMTGQLMAECILGKPTSLPIDMFSLSRFSTGELFIEPSVV</sequence>